<name>A0ABR4PMA1_9HELO</name>
<dbReference type="PANTHER" id="PTHR43200:SF2">
    <property type="entry name" value="3'(2'),5'-BISPHOSPHATE NUCLEOTIDASE"/>
    <property type="match status" value="1"/>
</dbReference>
<protein>
    <submittedName>
        <fullName evidence="7">3',5'-bisphosphate nucleotidase</fullName>
    </submittedName>
</protein>
<evidence type="ECO:0000256" key="3">
    <source>
        <dbReference type="ARBA" id="ARBA00022723"/>
    </source>
</evidence>
<evidence type="ECO:0000256" key="1">
    <source>
        <dbReference type="ARBA" id="ARBA00001946"/>
    </source>
</evidence>
<dbReference type="Gene3D" id="3.40.190.80">
    <property type="match status" value="1"/>
</dbReference>
<comment type="cofactor">
    <cofactor evidence="1">
        <name>Mg(2+)</name>
        <dbReference type="ChEBI" id="CHEBI:18420"/>
    </cofactor>
</comment>
<dbReference type="Gene3D" id="3.30.540.10">
    <property type="entry name" value="Fructose-1,6-Bisphosphatase, subunit A, domain 1"/>
    <property type="match status" value="1"/>
</dbReference>
<reference evidence="7 8" key="1">
    <citation type="submission" date="2024-06" db="EMBL/GenBank/DDBJ databases">
        <title>Complete genome of Phlyctema vagabunda strain 19-DSS-EL-015.</title>
        <authorList>
            <person name="Fiorenzani C."/>
        </authorList>
    </citation>
    <scope>NUCLEOTIDE SEQUENCE [LARGE SCALE GENOMIC DNA]</scope>
    <source>
        <strain evidence="7 8">19-DSS-EL-015</strain>
    </source>
</reference>
<dbReference type="SUPFAM" id="SSF56655">
    <property type="entry name" value="Carbohydrate phosphatase"/>
    <property type="match status" value="1"/>
</dbReference>
<dbReference type="InterPro" id="IPR020583">
    <property type="entry name" value="Inositol_monoP_metal-BS"/>
</dbReference>
<evidence type="ECO:0000313" key="8">
    <source>
        <dbReference type="Proteomes" id="UP001629113"/>
    </source>
</evidence>
<dbReference type="PANTHER" id="PTHR43200">
    <property type="entry name" value="PHOSPHATASE"/>
    <property type="match status" value="1"/>
</dbReference>
<comment type="caution">
    <text evidence="7">The sequence shown here is derived from an EMBL/GenBank/DDBJ whole genome shotgun (WGS) entry which is preliminary data.</text>
</comment>
<keyword evidence="8" id="KW-1185">Reference proteome</keyword>
<dbReference type="PROSITE" id="PS00629">
    <property type="entry name" value="IMP_1"/>
    <property type="match status" value="1"/>
</dbReference>
<evidence type="ECO:0000313" key="7">
    <source>
        <dbReference type="EMBL" id="KAL3424471.1"/>
    </source>
</evidence>
<dbReference type="InterPro" id="IPR051090">
    <property type="entry name" value="Inositol_monoP_superfamily"/>
</dbReference>
<dbReference type="Proteomes" id="UP001629113">
    <property type="component" value="Unassembled WGS sequence"/>
</dbReference>
<accession>A0ABR4PMA1</accession>
<dbReference type="CDD" id="cd01517">
    <property type="entry name" value="PAP_phosphatase"/>
    <property type="match status" value="1"/>
</dbReference>
<proteinExistence type="inferred from homology"/>
<evidence type="ECO:0000256" key="4">
    <source>
        <dbReference type="ARBA" id="ARBA00022801"/>
    </source>
</evidence>
<sequence>MSSTLLSHERRIAELAVQRASVLTKKVLRGVNQGALSKSDSSPVTIADFAAQALLISALHAAFPSDTFVGEEDADVIRQDEQLRSRIWELVSTTHLDDVESEALLWSPASVDEMLAVIDLGGRGTGGREGRVWMLDPVDGTATFLKGHQYAVSLALVEDGQELIGVLGCPNLTLSAGRIKEEVVDDEGYGIMLSAVKGHGAVQRPMGTGSLQPSQPIPASSTGPAETKELHLVDYSLSDRWRRDLVRELSAQLGAAYPASDLWSSHMRYAALILNAADVQVRIPPSRAKNSCVWDHAGAQLIYREVGGRITDLDGGDMDFGAGRKLDNWGVVAAKEDVHAGVLEAVKDVLRRDVEREERQ</sequence>
<feature type="region of interest" description="Disordered" evidence="6">
    <location>
        <begin position="204"/>
        <end position="225"/>
    </location>
</feature>
<keyword evidence="5" id="KW-0460">Magnesium</keyword>
<gene>
    <name evidence="7" type="ORF">PVAG01_03752</name>
</gene>
<evidence type="ECO:0000256" key="5">
    <source>
        <dbReference type="ARBA" id="ARBA00022842"/>
    </source>
</evidence>
<comment type="similarity">
    <text evidence="2">Belongs to the inositol monophosphatase superfamily.</text>
</comment>
<organism evidence="7 8">
    <name type="scientific">Phlyctema vagabunda</name>
    <dbReference type="NCBI Taxonomy" id="108571"/>
    <lineage>
        <taxon>Eukaryota</taxon>
        <taxon>Fungi</taxon>
        <taxon>Dikarya</taxon>
        <taxon>Ascomycota</taxon>
        <taxon>Pezizomycotina</taxon>
        <taxon>Leotiomycetes</taxon>
        <taxon>Helotiales</taxon>
        <taxon>Dermateaceae</taxon>
        <taxon>Phlyctema</taxon>
    </lineage>
</organism>
<dbReference type="InterPro" id="IPR000760">
    <property type="entry name" value="Inositol_monophosphatase-like"/>
</dbReference>
<keyword evidence="3" id="KW-0479">Metal-binding</keyword>
<dbReference type="Pfam" id="PF00459">
    <property type="entry name" value="Inositol_P"/>
    <property type="match status" value="1"/>
</dbReference>
<evidence type="ECO:0000256" key="6">
    <source>
        <dbReference type="SAM" id="MobiDB-lite"/>
    </source>
</evidence>
<keyword evidence="4" id="KW-0378">Hydrolase</keyword>
<feature type="compositionally biased region" description="Polar residues" evidence="6">
    <location>
        <begin position="209"/>
        <end position="224"/>
    </location>
</feature>
<evidence type="ECO:0000256" key="2">
    <source>
        <dbReference type="ARBA" id="ARBA00009759"/>
    </source>
</evidence>
<dbReference type="EMBL" id="JBFCZG010000003">
    <property type="protein sequence ID" value="KAL3424471.1"/>
    <property type="molecule type" value="Genomic_DNA"/>
</dbReference>